<feature type="domain" description="Metalloenzyme" evidence="10">
    <location>
        <begin position="4"/>
        <end position="436"/>
    </location>
</feature>
<dbReference type="CDD" id="cd16010">
    <property type="entry name" value="iPGM"/>
    <property type="match status" value="1"/>
</dbReference>
<dbReference type="PIRSF" id="PIRSF001492">
    <property type="entry name" value="IPGAM"/>
    <property type="match status" value="1"/>
</dbReference>
<evidence type="ECO:0000256" key="3">
    <source>
        <dbReference type="ARBA" id="ARBA00008819"/>
    </source>
</evidence>
<keyword evidence="13" id="KW-1185">Reference proteome</keyword>
<evidence type="ECO:0000313" key="13">
    <source>
        <dbReference type="Proteomes" id="UP001465976"/>
    </source>
</evidence>
<dbReference type="InterPro" id="IPR036646">
    <property type="entry name" value="PGAM_B_sf"/>
</dbReference>
<dbReference type="InterPro" id="IPR011258">
    <property type="entry name" value="BPG-indep_PGM_N"/>
</dbReference>
<dbReference type="SUPFAM" id="SSF64158">
    <property type="entry name" value="2,3-Bisphosphoglycerate-independent phosphoglycerate mutase, substrate-binding domain"/>
    <property type="match status" value="1"/>
</dbReference>
<keyword evidence="7" id="KW-0464">Manganese</keyword>
<accession>A0ABR3F928</accession>
<gene>
    <name evidence="12" type="ORF">V5O48_010176</name>
</gene>
<feature type="compositionally biased region" description="Basic and acidic residues" evidence="9">
    <location>
        <begin position="505"/>
        <end position="523"/>
    </location>
</feature>
<comment type="pathway">
    <text evidence="2">Carbohydrate degradation; glycolysis; pyruvate from D-glyceraldehyde 3-phosphate: step 3/5.</text>
</comment>
<comment type="similarity">
    <text evidence="3">Belongs to the BPG-independent phosphoglycerate mutase family.</text>
</comment>
<comment type="cofactor">
    <cofactor evidence="1">
        <name>Mn(2+)</name>
        <dbReference type="ChEBI" id="CHEBI:29035"/>
    </cofactor>
</comment>
<comment type="caution">
    <text evidence="12">The sequence shown here is derived from an EMBL/GenBank/DDBJ whole genome shotgun (WGS) entry which is preliminary data.</text>
</comment>
<keyword evidence="6" id="KW-0324">Glycolysis</keyword>
<dbReference type="PANTHER" id="PTHR31637">
    <property type="entry name" value="2,3-BISPHOSPHOGLYCERATE-INDEPENDENT PHOSPHOGLYCERATE MUTASE"/>
    <property type="match status" value="1"/>
</dbReference>
<dbReference type="EC" id="5.4.2.12" evidence="4"/>
<organism evidence="12 13">
    <name type="scientific">Marasmius crinis-equi</name>
    <dbReference type="NCBI Taxonomy" id="585013"/>
    <lineage>
        <taxon>Eukaryota</taxon>
        <taxon>Fungi</taxon>
        <taxon>Dikarya</taxon>
        <taxon>Basidiomycota</taxon>
        <taxon>Agaricomycotina</taxon>
        <taxon>Agaricomycetes</taxon>
        <taxon>Agaricomycetidae</taxon>
        <taxon>Agaricales</taxon>
        <taxon>Marasmiineae</taxon>
        <taxon>Marasmiaceae</taxon>
        <taxon>Marasmius</taxon>
    </lineage>
</organism>
<protein>
    <recommendedName>
        <fullName evidence="4">phosphoglycerate mutase (2,3-diphosphoglycerate-independent)</fullName>
        <ecNumber evidence="4">5.4.2.12</ecNumber>
    </recommendedName>
</protein>
<keyword evidence="8" id="KW-0413">Isomerase</keyword>
<dbReference type="NCBIfam" id="TIGR01307">
    <property type="entry name" value="pgm_bpd_ind"/>
    <property type="match status" value="1"/>
</dbReference>
<dbReference type="Pfam" id="PF06415">
    <property type="entry name" value="iPGM_N"/>
    <property type="match status" value="1"/>
</dbReference>
<evidence type="ECO:0000313" key="12">
    <source>
        <dbReference type="EMBL" id="KAL0571783.1"/>
    </source>
</evidence>
<evidence type="ECO:0000256" key="6">
    <source>
        <dbReference type="ARBA" id="ARBA00023152"/>
    </source>
</evidence>
<evidence type="ECO:0000259" key="10">
    <source>
        <dbReference type="Pfam" id="PF01676"/>
    </source>
</evidence>
<dbReference type="PANTHER" id="PTHR31637:SF0">
    <property type="entry name" value="2,3-BISPHOSPHOGLYCERATE-INDEPENDENT PHOSPHOGLYCERATE MUTASE"/>
    <property type="match status" value="1"/>
</dbReference>
<dbReference type="Gene3D" id="3.40.1450.10">
    <property type="entry name" value="BPG-independent phosphoglycerate mutase, domain B"/>
    <property type="match status" value="1"/>
</dbReference>
<reference evidence="12 13" key="1">
    <citation type="submission" date="2024-02" db="EMBL/GenBank/DDBJ databases">
        <title>A draft genome for the cacao thread blight pathogen Marasmius crinis-equi.</title>
        <authorList>
            <person name="Cohen S.P."/>
            <person name="Baruah I.K."/>
            <person name="Amoako-Attah I."/>
            <person name="Bukari Y."/>
            <person name="Meinhardt L.W."/>
            <person name="Bailey B.A."/>
        </authorList>
    </citation>
    <scope>NUCLEOTIDE SEQUENCE [LARGE SCALE GENOMIC DNA]</scope>
    <source>
        <strain evidence="12 13">GH-76</strain>
    </source>
</reference>
<feature type="domain" description="BPG-independent PGAM N-terminal" evidence="11">
    <location>
        <begin position="83"/>
        <end position="298"/>
    </location>
</feature>
<dbReference type="EMBL" id="JBAHYK010000717">
    <property type="protein sequence ID" value="KAL0571783.1"/>
    <property type="molecule type" value="Genomic_DNA"/>
</dbReference>
<sequence>MVHKVCLIVHDGWGIADTPGQKGDAIHAASTTHMDGLSNDHSNRPLAAHGTAVGLSDGLMGNSEVGHLNIGAGRIVWQDIVRIDVAIKKREFHQNPRILDAIKHANDTNGRLHFLGLISDGGVHSHITHLYALLETAKEQGVKEVYIHFFGDGRDTAPKSAAGYAEQLQTFIADKLGGYGEIATIVGRYYAMDRDKRWDRIKIAVDALVGVGADASQSAEDPVKAIQASYDKDITDEFLKPIVVNGDKGRIKENDTLFFFNYRSDRMREIVSVFGLPDKPVEVEIPKGLHITTMSRYNSEFPFAVAFPPQVMTNVLAEWLAKKGKKQAHVAETEKYAHVTFFFNGGVEKQFDGEERFMIPSPKVPTYDKQPEMSVKEVAEKVGELVKENKHDLVMCNFAPPDMVGHTGVYDAAVVGVSKTDEAVGLVWKAVEEANEAIAKENEGKKDTEKLPTWVLAITSDHGNAEKMINEETGAPHTAHTTNKVPFILAGAGKGRLVPDTKPVGTKEELKKDEEGGKTQAEKDVEEGALCDVAPTVLELMGVEKPEEMEGRSLLVKA</sequence>
<evidence type="ECO:0000256" key="7">
    <source>
        <dbReference type="ARBA" id="ARBA00023211"/>
    </source>
</evidence>
<proteinExistence type="inferred from homology"/>
<feature type="domain" description="Metalloenzyme" evidence="10">
    <location>
        <begin position="455"/>
        <end position="545"/>
    </location>
</feature>
<evidence type="ECO:0000256" key="9">
    <source>
        <dbReference type="SAM" id="MobiDB-lite"/>
    </source>
</evidence>
<keyword evidence="5" id="KW-0479">Metal-binding</keyword>
<evidence type="ECO:0000256" key="8">
    <source>
        <dbReference type="ARBA" id="ARBA00023235"/>
    </source>
</evidence>
<evidence type="ECO:0000256" key="1">
    <source>
        <dbReference type="ARBA" id="ARBA00001936"/>
    </source>
</evidence>
<evidence type="ECO:0000256" key="2">
    <source>
        <dbReference type="ARBA" id="ARBA00004798"/>
    </source>
</evidence>
<evidence type="ECO:0000259" key="11">
    <source>
        <dbReference type="Pfam" id="PF06415"/>
    </source>
</evidence>
<dbReference type="HAMAP" id="MF_01038">
    <property type="entry name" value="GpmI"/>
    <property type="match status" value="1"/>
</dbReference>
<feature type="region of interest" description="Disordered" evidence="9">
    <location>
        <begin position="498"/>
        <end position="528"/>
    </location>
</feature>
<name>A0ABR3F928_9AGAR</name>
<dbReference type="InterPro" id="IPR006124">
    <property type="entry name" value="Metalloenzyme"/>
</dbReference>
<evidence type="ECO:0000256" key="5">
    <source>
        <dbReference type="ARBA" id="ARBA00022723"/>
    </source>
</evidence>
<dbReference type="SUPFAM" id="SSF53649">
    <property type="entry name" value="Alkaline phosphatase-like"/>
    <property type="match status" value="1"/>
</dbReference>
<dbReference type="Gene3D" id="3.40.720.10">
    <property type="entry name" value="Alkaline Phosphatase, subunit A"/>
    <property type="match status" value="1"/>
</dbReference>
<dbReference type="Proteomes" id="UP001465976">
    <property type="component" value="Unassembled WGS sequence"/>
</dbReference>
<evidence type="ECO:0000256" key="4">
    <source>
        <dbReference type="ARBA" id="ARBA00012026"/>
    </source>
</evidence>
<dbReference type="Pfam" id="PF01676">
    <property type="entry name" value="Metalloenzyme"/>
    <property type="match status" value="2"/>
</dbReference>
<dbReference type="InterPro" id="IPR005995">
    <property type="entry name" value="Pgm_bpd_ind"/>
</dbReference>
<dbReference type="InterPro" id="IPR017850">
    <property type="entry name" value="Alkaline_phosphatase_core_sf"/>
</dbReference>